<dbReference type="InterPro" id="IPR050592">
    <property type="entry name" value="GDSL_lipolytic_enzyme"/>
</dbReference>
<evidence type="ECO:0000313" key="4">
    <source>
        <dbReference type="Proteomes" id="UP000824120"/>
    </source>
</evidence>
<dbReference type="OrthoDB" id="1600564at2759"/>
<evidence type="ECO:0000256" key="1">
    <source>
        <dbReference type="ARBA" id="ARBA00008668"/>
    </source>
</evidence>
<gene>
    <name evidence="3" type="ORF">H5410_063320</name>
</gene>
<sequence length="396" mass="44535">MLYSCSSLLFSLHYVMFLYLLCEGKTQLLPKNSTIKAVFAFGDSIVDQGNNNNITTIAKCNFSPYGKDFVDGKATGRFTNAKTPADLIVEELGIKELMPAYRDPNLQVEDLKTGVSFASGASGYDPQTSSIVSVIPLSTQLNYFEEYIGKLKGLVGEKEANKIVNNSLYLVVAGSNDLANTYYTIGLRQKQYDIDSYTDLMVDKAEDFIQELYKLGARKIGVFGIPPIGCMPCQRTLSGGLGRLCVEEHNQAAQLANTKISLALNGSLSKKLPQSKLVFIDIYDPMLDLILNPQKYGFEVVDKGCCGTGNIEVVILCNRYMSSTCEDGSKYLFWDSYHPTERGYRILVDQMIKKYINRYLKGFCISNLQEQQHHEQREQQYQHKRQLQDTNLRFVS</sequence>
<reference evidence="3 4" key="1">
    <citation type="submission" date="2020-09" db="EMBL/GenBank/DDBJ databases">
        <title>De no assembly of potato wild relative species, Solanum commersonii.</title>
        <authorList>
            <person name="Cho K."/>
        </authorList>
    </citation>
    <scope>NUCLEOTIDE SEQUENCE [LARGE SCALE GENOMIC DNA]</scope>
    <source>
        <strain evidence="3">LZ3.2</strain>
        <tissue evidence="3">Leaf</tissue>
    </source>
</reference>
<dbReference type="PANTHER" id="PTHR45642">
    <property type="entry name" value="GDSL ESTERASE/LIPASE EXL3"/>
    <property type="match status" value="1"/>
</dbReference>
<dbReference type="Pfam" id="PF00657">
    <property type="entry name" value="Lipase_GDSL"/>
    <property type="match status" value="1"/>
</dbReference>
<evidence type="ECO:0000256" key="2">
    <source>
        <dbReference type="SAM" id="SignalP"/>
    </source>
</evidence>
<proteinExistence type="inferred from homology"/>
<dbReference type="GO" id="GO:0005576">
    <property type="term" value="C:extracellular region"/>
    <property type="evidence" value="ECO:0007669"/>
    <property type="project" value="TreeGrafter"/>
</dbReference>
<comment type="caution">
    <text evidence="3">The sequence shown here is derived from an EMBL/GenBank/DDBJ whole genome shotgun (WGS) entry which is preliminary data.</text>
</comment>
<dbReference type="Gene3D" id="3.40.50.1110">
    <property type="entry name" value="SGNH hydrolase"/>
    <property type="match status" value="1"/>
</dbReference>
<dbReference type="GO" id="GO:0016788">
    <property type="term" value="F:hydrolase activity, acting on ester bonds"/>
    <property type="evidence" value="ECO:0007669"/>
    <property type="project" value="InterPro"/>
</dbReference>
<name>A0A9J5WD76_SOLCO</name>
<keyword evidence="4" id="KW-1185">Reference proteome</keyword>
<evidence type="ECO:0008006" key="5">
    <source>
        <dbReference type="Google" id="ProtNLM"/>
    </source>
</evidence>
<feature type="signal peptide" evidence="2">
    <location>
        <begin position="1"/>
        <end position="24"/>
    </location>
</feature>
<dbReference type="InterPro" id="IPR036514">
    <property type="entry name" value="SGNH_hydro_sf"/>
</dbReference>
<dbReference type="InterPro" id="IPR035669">
    <property type="entry name" value="SGNH_plant_lipase-like"/>
</dbReference>
<dbReference type="InterPro" id="IPR001087">
    <property type="entry name" value="GDSL"/>
</dbReference>
<dbReference type="SUPFAM" id="SSF52266">
    <property type="entry name" value="SGNH hydrolase"/>
    <property type="match status" value="1"/>
</dbReference>
<dbReference type="AlphaFoldDB" id="A0A9J5WD76"/>
<organism evidence="3 4">
    <name type="scientific">Solanum commersonii</name>
    <name type="common">Commerson's wild potato</name>
    <name type="synonym">Commerson's nightshade</name>
    <dbReference type="NCBI Taxonomy" id="4109"/>
    <lineage>
        <taxon>Eukaryota</taxon>
        <taxon>Viridiplantae</taxon>
        <taxon>Streptophyta</taxon>
        <taxon>Embryophyta</taxon>
        <taxon>Tracheophyta</taxon>
        <taxon>Spermatophyta</taxon>
        <taxon>Magnoliopsida</taxon>
        <taxon>eudicotyledons</taxon>
        <taxon>Gunneridae</taxon>
        <taxon>Pentapetalae</taxon>
        <taxon>asterids</taxon>
        <taxon>lamiids</taxon>
        <taxon>Solanales</taxon>
        <taxon>Solanaceae</taxon>
        <taxon>Solanoideae</taxon>
        <taxon>Solaneae</taxon>
        <taxon>Solanum</taxon>
    </lineage>
</organism>
<keyword evidence="2" id="KW-0732">Signal</keyword>
<accession>A0A9J5WD76</accession>
<evidence type="ECO:0000313" key="3">
    <source>
        <dbReference type="EMBL" id="KAG5573554.1"/>
    </source>
</evidence>
<dbReference type="Proteomes" id="UP000824120">
    <property type="component" value="Chromosome 12"/>
</dbReference>
<comment type="similarity">
    <text evidence="1">Belongs to the 'GDSL' lipolytic enzyme family.</text>
</comment>
<dbReference type="EMBL" id="JACXVP010000012">
    <property type="protein sequence ID" value="KAG5573554.1"/>
    <property type="molecule type" value="Genomic_DNA"/>
</dbReference>
<dbReference type="FunFam" id="3.40.50.1110:FF:000003">
    <property type="entry name" value="GDSL esterase/lipase APG"/>
    <property type="match status" value="1"/>
</dbReference>
<dbReference type="CDD" id="cd01837">
    <property type="entry name" value="SGNH_plant_lipase_like"/>
    <property type="match status" value="1"/>
</dbReference>
<feature type="chain" id="PRO_5039930110" description="Zinc finger protein" evidence="2">
    <location>
        <begin position="25"/>
        <end position="396"/>
    </location>
</feature>
<protein>
    <recommendedName>
        <fullName evidence="5">Zinc finger protein</fullName>
    </recommendedName>
</protein>
<dbReference type="PANTHER" id="PTHR45642:SF42">
    <property type="entry name" value="GDSL ESTERASE_LIPASE EXL3-LIKE"/>
    <property type="match status" value="1"/>
</dbReference>